<proteinExistence type="predicted"/>
<sequence length="266" mass="28278">MEPVPSSSFPPAAVVEDQLDRKVELNLFREDYYGTPPHRSHERLGRTQTLAPPPAPLLSPPPLAAAGGCRRAKPPWVDGGGGAFPLQRLGGPLLRAPLGRRVSPAVAPGSGWGLRGHPVRDLGPCPSDPLEAAGEAGEGAWLRSGWRSLGGGRGSASLVAAWPGQVCAGGSLLRLASASPVRRRRRQDSGRGSPGPGQWGRWRRFGGLLVGGEPFGGGRRAKVVACPCGLPRRWRREKAGACPYGQPRRCRPERNLCVGVGLHRRR</sequence>
<feature type="region of interest" description="Disordered" evidence="1">
    <location>
        <begin position="178"/>
        <end position="200"/>
    </location>
</feature>
<dbReference type="InParanoid" id="A0A0Q3L645"/>
<name>A0A0Q3L645_BRADI</name>
<evidence type="ECO:0000313" key="4">
    <source>
        <dbReference type="Proteomes" id="UP000008810"/>
    </source>
</evidence>
<gene>
    <name evidence="2" type="ORF">BRADI_1g44043v3</name>
</gene>
<reference evidence="2" key="2">
    <citation type="submission" date="2017-06" db="EMBL/GenBank/DDBJ databases">
        <title>WGS assembly of Brachypodium distachyon.</title>
        <authorList>
            <consortium name="The International Brachypodium Initiative"/>
            <person name="Lucas S."/>
            <person name="Harmon-Smith M."/>
            <person name="Lail K."/>
            <person name="Tice H."/>
            <person name="Grimwood J."/>
            <person name="Bruce D."/>
            <person name="Barry K."/>
            <person name="Shu S."/>
            <person name="Lindquist E."/>
            <person name="Wang M."/>
            <person name="Pitluck S."/>
            <person name="Vogel J.P."/>
            <person name="Garvin D.F."/>
            <person name="Mockler T.C."/>
            <person name="Schmutz J."/>
            <person name="Rokhsar D."/>
            <person name="Bevan M.W."/>
        </authorList>
    </citation>
    <scope>NUCLEOTIDE SEQUENCE</scope>
    <source>
        <strain evidence="2">Bd21</strain>
    </source>
</reference>
<dbReference type="Proteomes" id="UP000008810">
    <property type="component" value="Chromosome 1"/>
</dbReference>
<dbReference type="Gramene" id="KQK18681">
    <property type="protein sequence ID" value="KQK18681"/>
    <property type="gene ID" value="BRADI_1g44043v3"/>
</dbReference>
<organism evidence="2">
    <name type="scientific">Brachypodium distachyon</name>
    <name type="common">Purple false brome</name>
    <name type="synonym">Trachynia distachya</name>
    <dbReference type="NCBI Taxonomy" id="15368"/>
    <lineage>
        <taxon>Eukaryota</taxon>
        <taxon>Viridiplantae</taxon>
        <taxon>Streptophyta</taxon>
        <taxon>Embryophyta</taxon>
        <taxon>Tracheophyta</taxon>
        <taxon>Spermatophyta</taxon>
        <taxon>Magnoliopsida</taxon>
        <taxon>Liliopsida</taxon>
        <taxon>Poales</taxon>
        <taxon>Poaceae</taxon>
        <taxon>BOP clade</taxon>
        <taxon>Pooideae</taxon>
        <taxon>Stipodae</taxon>
        <taxon>Brachypodieae</taxon>
        <taxon>Brachypodium</taxon>
    </lineage>
</organism>
<dbReference type="AlphaFoldDB" id="A0A0Q3L645"/>
<reference evidence="3" key="3">
    <citation type="submission" date="2018-08" db="UniProtKB">
        <authorList>
            <consortium name="EnsemblPlants"/>
        </authorList>
    </citation>
    <scope>IDENTIFICATION</scope>
    <source>
        <strain evidence="3">cv. Bd21</strain>
    </source>
</reference>
<evidence type="ECO:0000313" key="2">
    <source>
        <dbReference type="EMBL" id="KQK18681.1"/>
    </source>
</evidence>
<accession>A0A0Q3L645</accession>
<evidence type="ECO:0000313" key="3">
    <source>
        <dbReference type="EnsemblPlants" id="KQK18681"/>
    </source>
</evidence>
<evidence type="ECO:0000256" key="1">
    <source>
        <dbReference type="SAM" id="MobiDB-lite"/>
    </source>
</evidence>
<protein>
    <submittedName>
        <fullName evidence="2 3">Uncharacterized protein</fullName>
    </submittedName>
</protein>
<keyword evidence="4" id="KW-1185">Reference proteome</keyword>
<dbReference type="EnsemblPlants" id="KQK18681">
    <property type="protein sequence ID" value="KQK18681"/>
    <property type="gene ID" value="BRADI_1g44043v3"/>
</dbReference>
<reference evidence="2 3" key="1">
    <citation type="journal article" date="2010" name="Nature">
        <title>Genome sequencing and analysis of the model grass Brachypodium distachyon.</title>
        <authorList>
            <consortium name="International Brachypodium Initiative"/>
        </authorList>
    </citation>
    <scope>NUCLEOTIDE SEQUENCE [LARGE SCALE GENOMIC DNA]</scope>
    <source>
        <strain evidence="2 3">Bd21</strain>
    </source>
</reference>
<dbReference type="EMBL" id="CM000880">
    <property type="protein sequence ID" value="KQK18681.1"/>
    <property type="molecule type" value="Genomic_DNA"/>
</dbReference>